<dbReference type="RefSeq" id="XP_027618445.1">
    <property type="nucleotide sequence ID" value="XM_027762644.1"/>
</dbReference>
<dbReference type="InParanoid" id="A0A401GZF4"/>
<dbReference type="Proteomes" id="UP000287166">
    <property type="component" value="Unassembled WGS sequence"/>
</dbReference>
<dbReference type="Pfam" id="PF11093">
    <property type="entry name" value="Mitochondr_Som1"/>
    <property type="match status" value="1"/>
</dbReference>
<comment type="caution">
    <text evidence="1">The sequence shown here is derived from an EMBL/GenBank/DDBJ whole genome shotgun (WGS) entry which is preliminary data.</text>
</comment>
<reference evidence="1 2" key="1">
    <citation type="journal article" date="2018" name="Sci. Rep.">
        <title>Genome sequence of the cauliflower mushroom Sparassis crispa (Hanabiratake) and its association with beneficial usage.</title>
        <authorList>
            <person name="Kiyama R."/>
            <person name="Furutani Y."/>
            <person name="Kawaguchi K."/>
            <person name="Nakanishi T."/>
        </authorList>
    </citation>
    <scope>NUCLEOTIDE SEQUENCE [LARGE SCALE GENOMIC DNA]</scope>
</reference>
<evidence type="ECO:0000313" key="1">
    <source>
        <dbReference type="EMBL" id="GBE87532.1"/>
    </source>
</evidence>
<accession>A0A401GZF4</accession>
<sequence>MSTPIPHPSPQGSCRLAELVQYKCELEVSNVGVSQYHCWPIMRIFRICPGRPAVELTRFAEVNADTGEISAPPESSAKLPKGKPWRDIVHNELKGSG</sequence>
<dbReference type="AlphaFoldDB" id="A0A401GZF4"/>
<dbReference type="InterPro" id="IPR024645">
    <property type="entry name" value="Mitochondr_Som1"/>
</dbReference>
<organism evidence="1 2">
    <name type="scientific">Sparassis crispa</name>
    <dbReference type="NCBI Taxonomy" id="139825"/>
    <lineage>
        <taxon>Eukaryota</taxon>
        <taxon>Fungi</taxon>
        <taxon>Dikarya</taxon>
        <taxon>Basidiomycota</taxon>
        <taxon>Agaricomycotina</taxon>
        <taxon>Agaricomycetes</taxon>
        <taxon>Polyporales</taxon>
        <taxon>Sparassidaceae</taxon>
        <taxon>Sparassis</taxon>
    </lineage>
</organism>
<dbReference type="GeneID" id="38784449"/>
<dbReference type="EMBL" id="BFAD01000011">
    <property type="protein sequence ID" value="GBE87532.1"/>
    <property type="molecule type" value="Genomic_DNA"/>
</dbReference>
<keyword evidence="2" id="KW-1185">Reference proteome</keyword>
<dbReference type="GO" id="GO:0042720">
    <property type="term" value="C:mitochondrial inner membrane peptidase complex"/>
    <property type="evidence" value="ECO:0007669"/>
    <property type="project" value="InterPro"/>
</dbReference>
<name>A0A401GZF4_9APHY</name>
<protein>
    <submittedName>
        <fullName evidence="1">Uncharacterized protein</fullName>
    </submittedName>
</protein>
<dbReference type="OrthoDB" id="3983163at2759"/>
<gene>
    <name evidence="1" type="ORF">SCP_1102090</name>
</gene>
<evidence type="ECO:0000313" key="2">
    <source>
        <dbReference type="Proteomes" id="UP000287166"/>
    </source>
</evidence>
<proteinExistence type="predicted"/>